<dbReference type="SUPFAM" id="SSF161098">
    <property type="entry name" value="MetI-like"/>
    <property type="match status" value="1"/>
</dbReference>
<proteinExistence type="inferred from homology"/>
<comment type="subcellular location">
    <subcellularLocation>
        <location evidence="1 8">Cell membrane</location>
        <topology evidence="1 8">Multi-pass membrane protein</topology>
    </subcellularLocation>
</comment>
<dbReference type="CDD" id="cd06261">
    <property type="entry name" value="TM_PBP2"/>
    <property type="match status" value="1"/>
</dbReference>
<keyword evidence="6 8" id="KW-1133">Transmembrane helix</keyword>
<evidence type="ECO:0000259" key="9">
    <source>
        <dbReference type="PROSITE" id="PS50928"/>
    </source>
</evidence>
<dbReference type="InterPro" id="IPR010065">
    <property type="entry name" value="AA_ABC_transptr_permease_3TM"/>
</dbReference>
<dbReference type="Gene3D" id="1.10.3720.10">
    <property type="entry name" value="MetI-like"/>
    <property type="match status" value="1"/>
</dbReference>
<keyword evidence="3" id="KW-1003">Cell membrane</keyword>
<keyword evidence="2 8" id="KW-0813">Transport</keyword>
<evidence type="ECO:0000313" key="11">
    <source>
        <dbReference type="Proteomes" id="UP001476950"/>
    </source>
</evidence>
<sequence>MENIPYFLGGALITFSFSCFAWVLGMPLSLSIAIVRVNRIPVLAPILAVYVSFLRSLPLPLLVMLFYFGLPVTGINLDPPVAGVIALALNTSTFNSEIWRSAMLNFPIEQLDAAKAVGMTSMQAFWRITLPQIWRASIPDLTNEATLLIKASPAIGIIGIDDLTRRASKLAASNYEPLSTIAIGMGMYILVLVAVSLLSRLLTLRLHQSYELV</sequence>
<dbReference type="EMBL" id="JAMPLM010000017">
    <property type="protein sequence ID" value="MEP1060320.1"/>
    <property type="molecule type" value="Genomic_DNA"/>
</dbReference>
<dbReference type="InterPro" id="IPR043429">
    <property type="entry name" value="ArtM/GltK/GlnP/TcyL/YhdX-like"/>
</dbReference>
<dbReference type="InterPro" id="IPR035906">
    <property type="entry name" value="MetI-like_sf"/>
</dbReference>
<evidence type="ECO:0000256" key="7">
    <source>
        <dbReference type="ARBA" id="ARBA00023136"/>
    </source>
</evidence>
<evidence type="ECO:0000256" key="1">
    <source>
        <dbReference type="ARBA" id="ARBA00004651"/>
    </source>
</evidence>
<dbReference type="InterPro" id="IPR000515">
    <property type="entry name" value="MetI-like"/>
</dbReference>
<protein>
    <submittedName>
        <fullName evidence="10">Amino acid ABC transporter permease</fullName>
    </submittedName>
</protein>
<evidence type="ECO:0000256" key="4">
    <source>
        <dbReference type="ARBA" id="ARBA00022692"/>
    </source>
</evidence>
<evidence type="ECO:0000256" key="2">
    <source>
        <dbReference type="ARBA" id="ARBA00022448"/>
    </source>
</evidence>
<evidence type="ECO:0000256" key="3">
    <source>
        <dbReference type="ARBA" id="ARBA00022475"/>
    </source>
</evidence>
<name>A0ABV0KMB3_9CYAN</name>
<organism evidence="10 11">
    <name type="scientific">Stenomitos frigidus AS-A4</name>
    <dbReference type="NCBI Taxonomy" id="2933935"/>
    <lineage>
        <taxon>Bacteria</taxon>
        <taxon>Bacillati</taxon>
        <taxon>Cyanobacteriota</taxon>
        <taxon>Cyanophyceae</taxon>
        <taxon>Leptolyngbyales</taxon>
        <taxon>Leptolyngbyaceae</taxon>
        <taxon>Stenomitos</taxon>
    </lineage>
</organism>
<evidence type="ECO:0000256" key="5">
    <source>
        <dbReference type="ARBA" id="ARBA00022970"/>
    </source>
</evidence>
<keyword evidence="7 8" id="KW-0472">Membrane</keyword>
<feature type="transmembrane region" description="Helical" evidence="8">
    <location>
        <begin position="6"/>
        <end position="35"/>
    </location>
</feature>
<gene>
    <name evidence="10" type="ORF">NDI38_17930</name>
</gene>
<dbReference type="Pfam" id="PF00528">
    <property type="entry name" value="BPD_transp_1"/>
    <property type="match status" value="1"/>
</dbReference>
<comment type="similarity">
    <text evidence="8">Belongs to the binding-protein-dependent transport system permease family.</text>
</comment>
<dbReference type="PANTHER" id="PTHR30614">
    <property type="entry name" value="MEMBRANE COMPONENT OF AMINO ACID ABC TRANSPORTER"/>
    <property type="match status" value="1"/>
</dbReference>
<evidence type="ECO:0000256" key="6">
    <source>
        <dbReference type="ARBA" id="ARBA00022989"/>
    </source>
</evidence>
<feature type="transmembrane region" description="Helical" evidence="8">
    <location>
        <begin position="178"/>
        <end position="198"/>
    </location>
</feature>
<dbReference type="RefSeq" id="WP_190446207.1">
    <property type="nucleotide sequence ID" value="NZ_JAMPLM010000017.1"/>
</dbReference>
<dbReference type="PANTHER" id="PTHR30614:SF0">
    <property type="entry name" value="L-CYSTINE TRANSPORT SYSTEM PERMEASE PROTEIN TCYL"/>
    <property type="match status" value="1"/>
</dbReference>
<evidence type="ECO:0000256" key="8">
    <source>
        <dbReference type="RuleBase" id="RU363032"/>
    </source>
</evidence>
<dbReference type="Proteomes" id="UP001476950">
    <property type="component" value="Unassembled WGS sequence"/>
</dbReference>
<comment type="caution">
    <text evidence="10">The sequence shown here is derived from an EMBL/GenBank/DDBJ whole genome shotgun (WGS) entry which is preliminary data.</text>
</comment>
<accession>A0ABV0KMB3</accession>
<keyword evidence="4 8" id="KW-0812">Transmembrane</keyword>
<dbReference type="PROSITE" id="PS50928">
    <property type="entry name" value="ABC_TM1"/>
    <property type="match status" value="1"/>
</dbReference>
<evidence type="ECO:0000313" key="10">
    <source>
        <dbReference type="EMBL" id="MEP1060320.1"/>
    </source>
</evidence>
<feature type="domain" description="ABC transmembrane type-1" evidence="9">
    <location>
        <begin position="11"/>
        <end position="199"/>
    </location>
</feature>
<feature type="transmembrane region" description="Helical" evidence="8">
    <location>
        <begin position="47"/>
        <end position="70"/>
    </location>
</feature>
<dbReference type="NCBIfam" id="TIGR01726">
    <property type="entry name" value="HEQRo_perm_3TM"/>
    <property type="match status" value="1"/>
</dbReference>
<keyword evidence="5" id="KW-0029">Amino-acid transport</keyword>
<keyword evidence="11" id="KW-1185">Reference proteome</keyword>
<reference evidence="10 11" key="1">
    <citation type="submission" date="2022-04" db="EMBL/GenBank/DDBJ databases">
        <title>Positive selection, recombination, and allopatry shape intraspecific diversity of widespread and dominant cyanobacteria.</title>
        <authorList>
            <person name="Wei J."/>
            <person name="Shu W."/>
            <person name="Hu C."/>
        </authorList>
    </citation>
    <scope>NUCLEOTIDE SEQUENCE [LARGE SCALE GENOMIC DNA]</scope>
    <source>
        <strain evidence="10 11">AS-A4</strain>
    </source>
</reference>